<protein>
    <submittedName>
        <fullName evidence="1">Minor capsid protein from bacteriophage</fullName>
    </submittedName>
</protein>
<name>A0A8S5NFA3_9CAUD</name>
<proteinExistence type="predicted"/>
<accession>A0A8S5NFA3</accession>
<evidence type="ECO:0000313" key="1">
    <source>
        <dbReference type="EMBL" id="DAD93329.1"/>
    </source>
</evidence>
<organism evidence="1">
    <name type="scientific">Siphoviridae sp. ct0UA44</name>
    <dbReference type="NCBI Taxonomy" id="2826266"/>
    <lineage>
        <taxon>Viruses</taxon>
        <taxon>Duplodnaviria</taxon>
        <taxon>Heunggongvirae</taxon>
        <taxon>Uroviricota</taxon>
        <taxon>Caudoviricetes</taxon>
    </lineage>
</organism>
<reference evidence="1" key="1">
    <citation type="journal article" date="2021" name="Proc. Natl. Acad. Sci. U.S.A.">
        <title>A Catalog of Tens of Thousands of Viruses from Human Metagenomes Reveals Hidden Associations with Chronic Diseases.</title>
        <authorList>
            <person name="Tisza M.J."/>
            <person name="Buck C.B."/>
        </authorList>
    </citation>
    <scope>NUCLEOTIDE SEQUENCE</scope>
    <source>
        <strain evidence="1">Ct0UA44</strain>
    </source>
</reference>
<sequence>MAANGSSWGNQMVDTKDFSTILSGLLNGFPAIGAREIRFGELGDKSGVGIYPSAAATVISETTDIMGGVYQKCNYAFQVVYRAVPQSETDRIHIKGWLDKLARWLEKQPITADGQQHTLAAWPDLGDGRTITAFVQVSAAYLAGRYADGVEDWAVSLSMRYDNNFER</sequence>
<dbReference type="EMBL" id="BK015157">
    <property type="protein sequence ID" value="DAD93329.1"/>
    <property type="molecule type" value="Genomic_DNA"/>
</dbReference>